<feature type="chain" id="PRO_5037486745" description="Sel1 repeat family protein" evidence="1">
    <location>
        <begin position="23"/>
        <end position="190"/>
    </location>
</feature>
<protein>
    <recommendedName>
        <fullName evidence="4">Sel1 repeat family protein</fullName>
    </recommendedName>
</protein>
<accession>A0A940Y7T5</accession>
<comment type="caution">
    <text evidence="2">The sequence shown here is derived from an EMBL/GenBank/DDBJ whole genome shotgun (WGS) entry which is preliminary data.</text>
</comment>
<keyword evidence="1" id="KW-0732">Signal</keyword>
<gene>
    <name evidence="2" type="ORF">KAK03_07870</name>
</gene>
<feature type="signal peptide" evidence="1">
    <location>
        <begin position="1"/>
        <end position="22"/>
    </location>
</feature>
<dbReference type="Proteomes" id="UP000676246">
    <property type="component" value="Unassembled WGS sequence"/>
</dbReference>
<sequence length="190" mass="20844">MNKTSGLLLALLIALGSTATLANEATAPREDLRQQMHAATWPADIVRIADRLLAVEERDDAIADAWDTRRKAAWTAQLLRSNVMLLQRSAFVAGNNPGERQDLRQAALGNADAALRMARRYQPGSAHAVADPHRYVGWLQLASQLGSDNASYELALFFRREGQPSQAAVYETRAAQQGYVAPVALDHVRK</sequence>
<evidence type="ECO:0000313" key="3">
    <source>
        <dbReference type="Proteomes" id="UP000676246"/>
    </source>
</evidence>
<dbReference type="AlphaFoldDB" id="A0A940Y7T5"/>
<organism evidence="2 3">
    <name type="scientific">Ideonella alba</name>
    <dbReference type="NCBI Taxonomy" id="2824118"/>
    <lineage>
        <taxon>Bacteria</taxon>
        <taxon>Pseudomonadati</taxon>
        <taxon>Pseudomonadota</taxon>
        <taxon>Betaproteobacteria</taxon>
        <taxon>Burkholderiales</taxon>
        <taxon>Sphaerotilaceae</taxon>
        <taxon>Ideonella</taxon>
    </lineage>
</organism>
<evidence type="ECO:0000313" key="2">
    <source>
        <dbReference type="EMBL" id="MBQ0930403.1"/>
    </source>
</evidence>
<proteinExistence type="predicted"/>
<dbReference type="InterPro" id="IPR011990">
    <property type="entry name" value="TPR-like_helical_dom_sf"/>
</dbReference>
<evidence type="ECO:0000256" key="1">
    <source>
        <dbReference type="SAM" id="SignalP"/>
    </source>
</evidence>
<name>A0A940Y7T5_9BURK</name>
<evidence type="ECO:0008006" key="4">
    <source>
        <dbReference type="Google" id="ProtNLM"/>
    </source>
</evidence>
<keyword evidence="3" id="KW-1185">Reference proteome</keyword>
<dbReference type="RefSeq" id="WP_210853100.1">
    <property type="nucleotide sequence ID" value="NZ_JAGQDD010000004.1"/>
</dbReference>
<reference evidence="2 3" key="1">
    <citation type="submission" date="2021-04" db="EMBL/GenBank/DDBJ databases">
        <title>The genome sequence of Ideonella sp. 3Y2.</title>
        <authorList>
            <person name="Liu Y."/>
        </authorList>
    </citation>
    <scope>NUCLEOTIDE SEQUENCE [LARGE SCALE GENOMIC DNA]</scope>
    <source>
        <strain evidence="2 3">3Y2</strain>
    </source>
</reference>
<dbReference type="Gene3D" id="1.25.40.10">
    <property type="entry name" value="Tetratricopeptide repeat domain"/>
    <property type="match status" value="1"/>
</dbReference>
<dbReference type="SUPFAM" id="SSF81901">
    <property type="entry name" value="HCP-like"/>
    <property type="match status" value="1"/>
</dbReference>
<dbReference type="EMBL" id="JAGQDD010000004">
    <property type="protein sequence ID" value="MBQ0930403.1"/>
    <property type="molecule type" value="Genomic_DNA"/>
</dbReference>